<evidence type="ECO:0000256" key="7">
    <source>
        <dbReference type="RuleBase" id="RU361156"/>
    </source>
</evidence>
<protein>
    <recommendedName>
        <fullName evidence="7">Carboxypeptidase</fullName>
        <ecNumber evidence="7">3.4.16.-</ecNumber>
    </recommendedName>
</protein>
<dbReference type="EC" id="3.4.16.-" evidence="7"/>
<reference evidence="8" key="1">
    <citation type="submission" date="2021-12" db="EMBL/GenBank/DDBJ databases">
        <authorList>
            <person name="King R."/>
        </authorList>
    </citation>
    <scope>NUCLEOTIDE SEQUENCE</scope>
</reference>
<evidence type="ECO:0000256" key="5">
    <source>
        <dbReference type="ARBA" id="ARBA00022801"/>
    </source>
</evidence>
<sequence>MFTTIGFLLVLQLLVNSECFVVRSPETKNRKWIEQHSKDPLILTPYVESGKIKEGQKLSRVPVTEKLGIKSYSGFFTVNKAHDSNQFFWYFPPINDDKKSPVLVWLQGGPGGSSLFGLFEENGPLIVKNETFERRQYTWALNHHLIYIDNPVGAGFSYTNNSSGFCTNQTQVGDELYSTVVQFLQLFPELQENKFFISGESYAGKYIPALAYKIHKTNPTAKIKINLSGIAIGNGYSDPEHQLSYGKYLYQLGLVDRIQSETLEENEIKTVQYIHEKLWQKATDAWNDMMSFFAIKAGSINLYNYLHTDEYTNSTWRILDNTDVRQSIHVGDLPYSGLSNEVYRYLRGDMMKSVAPEMSELLDYYSVLIYNGQLDIIVVYPLTVNYLSHLNFTAAEDYKKAERHQWMVGDELAG</sequence>
<evidence type="ECO:0000313" key="9">
    <source>
        <dbReference type="Proteomes" id="UP001153292"/>
    </source>
</evidence>
<comment type="similarity">
    <text evidence="1 7">Belongs to the peptidase S10 family.</text>
</comment>
<evidence type="ECO:0000256" key="3">
    <source>
        <dbReference type="ARBA" id="ARBA00022670"/>
    </source>
</evidence>
<evidence type="ECO:0000313" key="8">
    <source>
        <dbReference type="EMBL" id="CAH0403679.1"/>
    </source>
</evidence>
<dbReference type="Proteomes" id="UP001153292">
    <property type="component" value="Chromosome 25"/>
</dbReference>
<keyword evidence="5 7" id="KW-0378">Hydrolase</keyword>
<dbReference type="SUPFAM" id="SSF53474">
    <property type="entry name" value="alpha/beta-Hydrolases"/>
    <property type="match status" value="1"/>
</dbReference>
<keyword evidence="9" id="KW-1185">Reference proteome</keyword>
<dbReference type="InterPro" id="IPR018202">
    <property type="entry name" value="Ser_caboxypep_ser_AS"/>
</dbReference>
<organism evidence="8 9">
    <name type="scientific">Chilo suppressalis</name>
    <name type="common">Asiatic rice borer moth</name>
    <dbReference type="NCBI Taxonomy" id="168631"/>
    <lineage>
        <taxon>Eukaryota</taxon>
        <taxon>Metazoa</taxon>
        <taxon>Ecdysozoa</taxon>
        <taxon>Arthropoda</taxon>
        <taxon>Hexapoda</taxon>
        <taxon>Insecta</taxon>
        <taxon>Pterygota</taxon>
        <taxon>Neoptera</taxon>
        <taxon>Endopterygota</taxon>
        <taxon>Lepidoptera</taxon>
        <taxon>Glossata</taxon>
        <taxon>Ditrysia</taxon>
        <taxon>Pyraloidea</taxon>
        <taxon>Crambidae</taxon>
        <taxon>Crambinae</taxon>
        <taxon>Chilo</taxon>
    </lineage>
</organism>
<proteinExistence type="inferred from homology"/>
<evidence type="ECO:0000256" key="4">
    <source>
        <dbReference type="ARBA" id="ARBA00022729"/>
    </source>
</evidence>
<dbReference type="InterPro" id="IPR029058">
    <property type="entry name" value="AB_hydrolase_fold"/>
</dbReference>
<keyword evidence="3 7" id="KW-0645">Protease</keyword>
<dbReference type="PRINTS" id="PR00724">
    <property type="entry name" value="CRBOXYPTASEC"/>
</dbReference>
<dbReference type="Pfam" id="PF00450">
    <property type="entry name" value="Peptidase_S10"/>
    <property type="match status" value="1"/>
</dbReference>
<keyword evidence="2 7" id="KW-0121">Carboxypeptidase</keyword>
<evidence type="ECO:0000256" key="6">
    <source>
        <dbReference type="ARBA" id="ARBA00023180"/>
    </source>
</evidence>
<evidence type="ECO:0000256" key="1">
    <source>
        <dbReference type="ARBA" id="ARBA00009431"/>
    </source>
</evidence>
<dbReference type="PROSITE" id="PS00131">
    <property type="entry name" value="CARBOXYPEPT_SER_SER"/>
    <property type="match status" value="1"/>
</dbReference>
<feature type="chain" id="PRO_5045004895" description="Carboxypeptidase" evidence="7">
    <location>
        <begin position="20"/>
        <end position="414"/>
    </location>
</feature>
<dbReference type="PANTHER" id="PTHR11802">
    <property type="entry name" value="SERINE PROTEASE FAMILY S10 SERINE CARBOXYPEPTIDASE"/>
    <property type="match status" value="1"/>
</dbReference>
<accession>A0ABN8BAC9</accession>
<feature type="signal peptide" evidence="7">
    <location>
        <begin position="1"/>
        <end position="19"/>
    </location>
</feature>
<name>A0ABN8BAC9_CHISP</name>
<dbReference type="PANTHER" id="PTHR11802:SF472">
    <property type="entry name" value="SERINE CARBOXYPEPTIDASE CPVL-RELATED"/>
    <property type="match status" value="1"/>
</dbReference>
<dbReference type="InterPro" id="IPR001563">
    <property type="entry name" value="Peptidase_S10"/>
</dbReference>
<dbReference type="Gene3D" id="3.40.50.1820">
    <property type="entry name" value="alpha/beta hydrolase"/>
    <property type="match status" value="1"/>
</dbReference>
<dbReference type="EMBL" id="OU963918">
    <property type="protein sequence ID" value="CAH0403679.1"/>
    <property type="molecule type" value="Genomic_DNA"/>
</dbReference>
<keyword evidence="6" id="KW-0325">Glycoprotein</keyword>
<evidence type="ECO:0000256" key="2">
    <source>
        <dbReference type="ARBA" id="ARBA00022645"/>
    </source>
</evidence>
<gene>
    <name evidence="8" type="ORF">CHILSU_LOCUS6961</name>
</gene>
<keyword evidence="4 7" id="KW-0732">Signal</keyword>